<sequence length="2516" mass="275705">MDHCNGFALSHRLVSSNPDALEPIAVIGLSCRLPGSAVNAQKLWELLESGGSAWSPFPKERFNDLGFRSADPANHKPGTTNTHGGHFLAGDIGAFDATLFGVHPMEASAMDPQQRLLMEIAYEAFENAGLTKDELWGSNTGVYVGQWTSDYHEMLARDTEFPPVYMTTGTGPAISSNRLSYHFNLKGPSFTLDTGCSASLVALHQAIQSLRSGETSRSFVAGVNLTLDPQRYTYQSRLKMFSNEGRSFPFDSRANGYGRGEGCSGVVLEPLSTALKRRAPIRAVIRNSVVNQDGRTPGISVPSSQAQLEAIRKGYTQIGLQINADYVEAHGTGTRIGDPIEAKAIAEAFSQRSPAEGFLPIGSIKGNIGHLESAAGLTAIIKAVLMLEKGIIPPQVNFQEANENIRLHDLRLRIPIQPEKSKLKRISVNSFGYGGTNAHVILDARSNEVNGTGPEETQELAYPPRIFVLSAATEISCKAMASNLLEYLESTVNGGSSDDLLNQLAYTLGCRSLFEYRSAAIAADIGELRKQLQEISETSPARQSLRSTPRIGFVFSGQGAQYYNMGREIFGLWPTFTESLTRAGQCLAHLGCSWDMAAELMRSEKESRVSEPEIAQSLSTAIQLALVDMMEELGVTPALVVGHSSGEIAAAYCAKLISFEDAMRASYHRGRLTSVLLGRTDYRPGAMMAVGAAPEVVEDVLRLVEGSSKRLRIACYNSPSNVTVSGDESLVDSLQKELEQRNLFNRKLRTGGAAYHSHQMLHIQQEYAESLDGLKGLEGTRSTTMISSLTGKEIDARDIDKDYWVRNLVSPVLFSTALRKMWTTQRGTSRIDIVQEIGAHTQLEGPIQQTSRTLQNSNKTTYVGTLKRGVRADFAILGALRTLFMAGVQVDLRLPNTGYAKTAPTLLTDLPPYPFDHSKTYWHESRLSRAYRQRRCLPHELLGVPTSDSNSIEPKWRRYLRLEEVAWLRGHVVQGQVVFPGAGYIAMGVEAIQQSVLSINPAARFEQIAFRNICLGQALVLSDDRKNVELTLSLRPETQSARTSSKTWQELRIFSVTDNNNWTEHCRALVSVELATDHKPDEGFQTASYSETSRAQLPKNAKKLKAEKFYYTSKQLGLDWSSPFDNLVSIERTSTCSLATIRSPSVMSSPTETERNAYWIHPAVLDSCLFHGLYGILMEEDGFRATVVPTFIKQLVISGQSVDPSVTDLTCYSQRTSAGLAFDVEVFRNELTDTKPIISASGVRATRISDMRPLAQSERGICHTLSWVAHMDYASKDYIKRQCGSIIGRGSILEKNRQLDSLAASHIRCALSELSVEEIPDGYRKLWFSWMQETMSTFNAVDISKDTLCEDGDPAFAAISRFGPNLTSLLKGTVQPISLLLEDNLLGRIYSEERCRRCYAQIAAYCAEYGRQRPQMRVLEIGAGSASASLPILTALRSSGRVMASQYVFTDISAGFFDAAKDVLADFDDTVSYQVLNIEDDPTTQGFEAGSYDIIIASNVIHATRSISSAISNAASLLRPSGKLILMEITQDRLFYNFIFGAFEGWWAGSEEGRTSSPLLSADQWSAKLVQNDFDNVTPVFEDYTFSEGGSISVFVANTKRPPKVQDGPRIHVFASSTTEPKSAHTVQGLQLLLGDQMVNLCELSASCTERKASILLPDICDRLGVSLPGEDWYNIQRHIISSDVVLFISSAMDEKTRSSGSLVKGLCRCLRMELPETRFITLELASPAQDVASMAEVLATLVQSPSFDLSIAQDKIETDFFWNGEQLFVSRVLPQPNMSNHIYGTLGLLPPKLAPFLDPKSSLIAETAIPGLVETIRWKHDPYRPDVGPDDVKFQLCAASINFKDVLIASGQLEGITEMQNDCSGIVVEVGSNMAGRFKVGDRICALYSRSYTNWPIVHGDCCHHIPEHMTFEDAASVPIVWITVYHSIVDLGRLQRGESILIHSAAGAVGQAAIMLARHIGAEIFVTAGTEAKKRTLMERYGIPADHIFSSRTVAFRDQIMKHTNGKGIDVVLNFLSGDMFRASCNVVATFGRFVEIGRKDLMNDALMPMEFLLKNVSFAYADLALVITENKLLAKRLLHEVFKLLSANAITTVPVQTMPINEIETAFRTLQASKHTGKLVLTVRADQKVNIVPPSPAAAALQSSATYLVIGGLGGLGRRVCTWLADRGAKNIVVASRSIESSDSGHSMVEALRHRGVSVILKSCDVCSEEQVQGLVADIRFPIRGVIQAAMVLQDALFEDMEVEKWFAAIDPKVTGSWNLHHHLPKDLDFFVMLSSIVAVSGNLGQSNYAAGCSFQDGLARYRTSLGLPAHSINVGVVAEDGFVSENPAVAASLKKRGFDTVAVREFLAHLDYVVTNPLGPEPSLSQSSIGLAPASNDAGSGQPTWTAGLTFAHFYEKESSHAVRPGATTDVLSTISPAMKVEEVVGVFSTVILKQLSKLIDIAFENLSAARSLDSYGVDSLVAVELRNWIGAYLQANVSLLALRSTESITELAELVTRESRMTWRKKENGDV</sequence>
<reference evidence="1" key="1">
    <citation type="journal article" date="2020" name="Stud. Mycol.">
        <title>101 Dothideomycetes genomes: a test case for predicting lifestyles and emergence of pathogens.</title>
        <authorList>
            <person name="Haridas S."/>
            <person name="Albert R."/>
            <person name="Binder M."/>
            <person name="Bloem J."/>
            <person name="Labutti K."/>
            <person name="Salamov A."/>
            <person name="Andreopoulos B."/>
            <person name="Baker S."/>
            <person name="Barry K."/>
            <person name="Bills G."/>
            <person name="Bluhm B."/>
            <person name="Cannon C."/>
            <person name="Castanera R."/>
            <person name="Culley D."/>
            <person name="Daum C."/>
            <person name="Ezra D."/>
            <person name="Gonzalez J."/>
            <person name="Henrissat B."/>
            <person name="Kuo A."/>
            <person name="Liang C."/>
            <person name="Lipzen A."/>
            <person name="Lutzoni F."/>
            <person name="Magnuson J."/>
            <person name="Mondo S."/>
            <person name="Nolan M."/>
            <person name="Ohm R."/>
            <person name="Pangilinan J."/>
            <person name="Park H.-J."/>
            <person name="Ramirez L."/>
            <person name="Alfaro M."/>
            <person name="Sun H."/>
            <person name="Tritt A."/>
            <person name="Yoshinaga Y."/>
            <person name="Zwiers L.-H."/>
            <person name="Turgeon B."/>
            <person name="Goodwin S."/>
            <person name="Spatafora J."/>
            <person name="Crous P."/>
            <person name="Grigoriev I."/>
        </authorList>
    </citation>
    <scope>NUCLEOTIDE SEQUENCE</scope>
    <source>
        <strain evidence="1">ATCC 200398</strain>
    </source>
</reference>
<comment type="caution">
    <text evidence="1">The sequence shown here is derived from an EMBL/GenBank/DDBJ whole genome shotgun (WGS) entry which is preliminary data.</text>
</comment>
<name>A0ACB6QNZ0_9PLEO</name>
<evidence type="ECO:0000313" key="1">
    <source>
        <dbReference type="EMBL" id="KAF2468734.1"/>
    </source>
</evidence>
<evidence type="ECO:0000313" key="2">
    <source>
        <dbReference type="Proteomes" id="UP000799755"/>
    </source>
</evidence>
<keyword evidence="2" id="KW-1185">Reference proteome</keyword>
<accession>A0ACB6QNZ0</accession>
<dbReference type="Proteomes" id="UP000799755">
    <property type="component" value="Unassembled WGS sequence"/>
</dbReference>
<gene>
    <name evidence="1" type="ORF">BDR25DRAFT_264581</name>
</gene>
<dbReference type="EMBL" id="MU003514">
    <property type="protein sequence ID" value="KAF2468734.1"/>
    <property type="molecule type" value="Genomic_DNA"/>
</dbReference>
<protein>
    <submittedName>
        <fullName evidence="1">Polyketide synthase</fullName>
    </submittedName>
</protein>
<organism evidence="1 2">
    <name type="scientific">Lindgomyces ingoldianus</name>
    <dbReference type="NCBI Taxonomy" id="673940"/>
    <lineage>
        <taxon>Eukaryota</taxon>
        <taxon>Fungi</taxon>
        <taxon>Dikarya</taxon>
        <taxon>Ascomycota</taxon>
        <taxon>Pezizomycotina</taxon>
        <taxon>Dothideomycetes</taxon>
        <taxon>Pleosporomycetidae</taxon>
        <taxon>Pleosporales</taxon>
        <taxon>Lindgomycetaceae</taxon>
        <taxon>Lindgomyces</taxon>
    </lineage>
</organism>
<proteinExistence type="predicted"/>